<dbReference type="Proteomes" id="UP000001366">
    <property type="component" value="Chromosome"/>
</dbReference>
<evidence type="ECO:0000313" key="1">
    <source>
        <dbReference type="EMBL" id="ACO03127.1"/>
    </source>
</evidence>
<reference evidence="1 2" key="1">
    <citation type="journal article" date="2009" name="J. Bacteriol.">
        <title>Complete and draft genome sequences of six members of the Aquificales.</title>
        <authorList>
            <person name="Reysenbach A.L."/>
            <person name="Hamamura N."/>
            <person name="Podar M."/>
            <person name="Griffiths E."/>
            <person name="Ferreira S."/>
            <person name="Hochstein R."/>
            <person name="Heidelberg J."/>
            <person name="Johnson J."/>
            <person name="Mead D."/>
            <person name="Pohorille A."/>
            <person name="Sarmiento M."/>
            <person name="Schweighofer K."/>
            <person name="Seshadri R."/>
            <person name="Voytek M.A."/>
        </authorList>
    </citation>
    <scope>NUCLEOTIDE SEQUENCE [LARGE SCALE GENOMIC DNA]</scope>
    <source>
        <strain evidence="2">DSM 14350 / EX-H1</strain>
    </source>
</reference>
<dbReference type="STRING" id="123214.PERMA_1122"/>
<name>C0QQG2_PERMH</name>
<proteinExistence type="predicted"/>
<evidence type="ECO:0000313" key="2">
    <source>
        <dbReference type="Proteomes" id="UP000001366"/>
    </source>
</evidence>
<evidence type="ECO:0008006" key="3">
    <source>
        <dbReference type="Google" id="ProtNLM"/>
    </source>
</evidence>
<dbReference type="PaxDb" id="123214-PERMA_1122"/>
<dbReference type="AlphaFoldDB" id="C0QQG2"/>
<dbReference type="EMBL" id="CP001230">
    <property type="protein sequence ID" value="ACO03127.1"/>
    <property type="molecule type" value="Genomic_DNA"/>
</dbReference>
<sequence>MSEDSCFTPSLTHYASIEIETDQGSLPVYFSFKVDRVKDNQVEIGRISPPEIEELLLSKKSTKLLLKKNKKVLICELKEIRRSKRLLKAEFRYHGLDKRAYFRLNIHRSSKNKFVLSRKAQLISSKIHIKDISLDPPSYRLITGIGIVVPDYVEFAVSTGDILTVSGHKLKIKFEVRWIRGNEIGGRVLSADRDSYKVLSALYHDTVDNFLKRFR</sequence>
<gene>
    <name evidence="1" type="ordered locus">PERMA_1122</name>
</gene>
<dbReference type="HOGENOM" id="CLU_1282222_0_0_0"/>
<dbReference type="KEGG" id="pmx:PERMA_1122"/>
<keyword evidence="2" id="KW-1185">Reference proteome</keyword>
<organism evidence="1 2">
    <name type="scientific">Persephonella marina (strain DSM 14350 / EX-H1)</name>
    <dbReference type="NCBI Taxonomy" id="123214"/>
    <lineage>
        <taxon>Bacteria</taxon>
        <taxon>Pseudomonadati</taxon>
        <taxon>Aquificota</taxon>
        <taxon>Aquificia</taxon>
        <taxon>Aquificales</taxon>
        <taxon>Hydrogenothermaceae</taxon>
        <taxon>Persephonella</taxon>
    </lineage>
</organism>
<dbReference type="RefSeq" id="WP_012675366.1">
    <property type="nucleotide sequence ID" value="NC_012440.1"/>
</dbReference>
<accession>C0QQG2</accession>
<protein>
    <recommendedName>
        <fullName evidence="3">PilZ domain-containing protein</fullName>
    </recommendedName>
</protein>